<dbReference type="AlphaFoldDB" id="A0A543KLY5"/>
<proteinExistence type="predicted"/>
<dbReference type="Proteomes" id="UP000315133">
    <property type="component" value="Unassembled WGS sequence"/>
</dbReference>
<gene>
    <name evidence="1" type="ORF">FB476_0948</name>
</gene>
<reference evidence="1 2" key="1">
    <citation type="submission" date="2019-06" db="EMBL/GenBank/DDBJ databases">
        <title>Sequencing the genomes of 1000 actinobacteria strains.</title>
        <authorList>
            <person name="Klenk H.-P."/>
        </authorList>
    </citation>
    <scope>NUCLEOTIDE SEQUENCE [LARGE SCALE GENOMIC DNA]</scope>
    <source>
        <strain evidence="1 2">DSM 12362</strain>
    </source>
</reference>
<evidence type="ECO:0000313" key="1">
    <source>
        <dbReference type="EMBL" id="TQM96088.1"/>
    </source>
</evidence>
<accession>A0A543KLY5</accession>
<name>A0A543KLY5_9MICO</name>
<keyword evidence="2" id="KW-1185">Reference proteome</keyword>
<comment type="caution">
    <text evidence="1">The sequence shown here is derived from an EMBL/GenBank/DDBJ whole genome shotgun (WGS) entry which is preliminary data.</text>
</comment>
<protein>
    <submittedName>
        <fullName evidence="1">Uncharacterized protein</fullName>
    </submittedName>
</protein>
<organism evidence="1 2">
    <name type="scientific">Ornithinimicrobium humiphilum</name>
    <dbReference type="NCBI Taxonomy" id="125288"/>
    <lineage>
        <taxon>Bacteria</taxon>
        <taxon>Bacillati</taxon>
        <taxon>Actinomycetota</taxon>
        <taxon>Actinomycetes</taxon>
        <taxon>Micrococcales</taxon>
        <taxon>Ornithinimicrobiaceae</taxon>
        <taxon>Ornithinimicrobium</taxon>
    </lineage>
</organism>
<sequence length="83" mass="9419">MPDSGMPDQRLLALAAVDEALKDPVRVLRTVTASADFDEALHALQESFGWDEVQARLVMQLPIGNTHRDFRERVAQDLQHHDR</sequence>
<evidence type="ECO:0000313" key="2">
    <source>
        <dbReference type="Proteomes" id="UP000315133"/>
    </source>
</evidence>
<dbReference type="EMBL" id="VFPU01000001">
    <property type="protein sequence ID" value="TQM96088.1"/>
    <property type="molecule type" value="Genomic_DNA"/>
</dbReference>